<dbReference type="Proteomes" id="UP001153620">
    <property type="component" value="Chromosome 1"/>
</dbReference>
<proteinExistence type="predicted"/>
<evidence type="ECO:0000256" key="1">
    <source>
        <dbReference type="SAM" id="MobiDB-lite"/>
    </source>
</evidence>
<dbReference type="AlphaFoldDB" id="A0A9N9RLB0"/>
<accession>A0A9N9RLB0</accession>
<dbReference type="EMBL" id="OU895877">
    <property type="protein sequence ID" value="CAG9799001.1"/>
    <property type="molecule type" value="Genomic_DNA"/>
</dbReference>
<organism evidence="3 4">
    <name type="scientific">Chironomus riparius</name>
    <dbReference type="NCBI Taxonomy" id="315576"/>
    <lineage>
        <taxon>Eukaryota</taxon>
        <taxon>Metazoa</taxon>
        <taxon>Ecdysozoa</taxon>
        <taxon>Arthropoda</taxon>
        <taxon>Hexapoda</taxon>
        <taxon>Insecta</taxon>
        <taxon>Pterygota</taxon>
        <taxon>Neoptera</taxon>
        <taxon>Endopterygota</taxon>
        <taxon>Diptera</taxon>
        <taxon>Nematocera</taxon>
        <taxon>Chironomoidea</taxon>
        <taxon>Chironomidae</taxon>
        <taxon>Chironominae</taxon>
        <taxon>Chironomus</taxon>
    </lineage>
</organism>
<reference evidence="3" key="1">
    <citation type="submission" date="2022-01" db="EMBL/GenBank/DDBJ databases">
        <authorList>
            <person name="King R."/>
        </authorList>
    </citation>
    <scope>NUCLEOTIDE SEQUENCE</scope>
</reference>
<protein>
    <submittedName>
        <fullName evidence="3">Uncharacterized protein</fullName>
    </submittedName>
</protein>
<feature type="chain" id="PRO_5040241037" evidence="2">
    <location>
        <begin position="22"/>
        <end position="668"/>
    </location>
</feature>
<feature type="region of interest" description="Disordered" evidence="1">
    <location>
        <begin position="92"/>
        <end position="123"/>
    </location>
</feature>
<name>A0A9N9RLB0_9DIPT</name>
<reference evidence="3" key="2">
    <citation type="submission" date="2022-10" db="EMBL/GenBank/DDBJ databases">
        <authorList>
            <consortium name="ENA_rothamsted_submissions"/>
            <consortium name="culmorum"/>
            <person name="King R."/>
        </authorList>
    </citation>
    <scope>NUCLEOTIDE SEQUENCE</scope>
</reference>
<sequence>MEGMTVYNLILLILFVTFAKCHDYQQQQTHNYGVKGQTGHNIKSYGGYFPDTSGYNEAANNFVNTQNYFRPPIAPYHPYGWNFNQPTRTYGGVNVASHNSENNPQQNQQQTPDNRIGWANNNNYAGLNPNPLFPNLPQQPNLFVPNFYPQFPFPPFPNMFSYPNNYPKAYPNYPTGPHINNNNNQGNGFIQPPQGPLPYPQPNINQGFPTINRENSENTPNHGQVPQTNIHQSIPEGNINRRPDPNLNHVTSTERIQNKAGGPTTVKPLPTTIVNTIFSEDESTEGVDYQFPQNPDFSKPNVLNNSSGIDIRTTGLKPNVNNTKFPGSDLDKDKGFASNSFFDNNDQRQWTKDDELKWLATTKAPYFENKVPGLECTLPAAAVLGAKNAFKVSTLLPLDVPPGKPLLSCNATDLLQSQILLDGMTYDCSNSEITLSCLTHGGLIDECEGQTLQCDTDNLNVDKVWCTNGTLVSSSDVECRNAFVEAHKSTLNCFFKQTRISSTQTTQRPTIVNVLPVVPLPTPESNTEIDNRNKDEDFDYGNIDEQSEEPQDLMPQVKNAMKNVFPHDLLTMPSTGYLPPKSSMQPLNPNLKTHINSVFNTDMLASSKNPYDFSNVRDQISSNWNINSNIKTRGNDVVKTKPASTVNRFGSENNQQRPNLRDRLIFTD</sequence>
<feature type="signal peptide" evidence="2">
    <location>
        <begin position="1"/>
        <end position="21"/>
    </location>
</feature>
<evidence type="ECO:0000313" key="3">
    <source>
        <dbReference type="EMBL" id="CAG9799001.1"/>
    </source>
</evidence>
<gene>
    <name evidence="3" type="ORF">CHIRRI_LOCUS1976</name>
</gene>
<keyword evidence="2" id="KW-0732">Signal</keyword>
<evidence type="ECO:0000313" key="4">
    <source>
        <dbReference type="Proteomes" id="UP001153620"/>
    </source>
</evidence>
<feature type="region of interest" description="Disordered" evidence="1">
    <location>
        <begin position="518"/>
        <end position="542"/>
    </location>
</feature>
<evidence type="ECO:0000256" key="2">
    <source>
        <dbReference type="SAM" id="SignalP"/>
    </source>
</evidence>
<dbReference type="OrthoDB" id="10616184at2759"/>
<keyword evidence="4" id="KW-1185">Reference proteome</keyword>